<evidence type="ECO:0000256" key="1">
    <source>
        <dbReference type="SAM" id="MobiDB-lite"/>
    </source>
</evidence>
<gene>
    <name evidence="2" type="ORF">GCM10025881_33620</name>
</gene>
<sequence>MAALLIAGGLVSWAGIRNHLSRGNDQSAVETGEPKSEAAAAAQG</sequence>
<reference evidence="3" key="1">
    <citation type="journal article" date="2019" name="Int. J. Syst. Evol. Microbiol.">
        <title>The Global Catalogue of Microorganisms (GCM) 10K type strain sequencing project: providing services to taxonomists for standard genome sequencing and annotation.</title>
        <authorList>
            <consortium name="The Broad Institute Genomics Platform"/>
            <consortium name="The Broad Institute Genome Sequencing Center for Infectious Disease"/>
            <person name="Wu L."/>
            <person name="Ma J."/>
        </authorList>
    </citation>
    <scope>NUCLEOTIDE SEQUENCE [LARGE SCALE GENOMIC DNA]</scope>
    <source>
        <strain evidence="3">NBRC 108894</strain>
    </source>
</reference>
<protein>
    <submittedName>
        <fullName evidence="2">Uncharacterized protein</fullName>
    </submittedName>
</protein>
<dbReference type="RefSeq" id="WP_348534965.1">
    <property type="nucleotide sequence ID" value="NZ_BSVB01000001.1"/>
</dbReference>
<dbReference type="EMBL" id="BSVB01000001">
    <property type="protein sequence ID" value="GMA96538.1"/>
    <property type="molecule type" value="Genomic_DNA"/>
</dbReference>
<comment type="caution">
    <text evidence="2">The sequence shown here is derived from an EMBL/GenBank/DDBJ whole genome shotgun (WGS) entry which is preliminary data.</text>
</comment>
<evidence type="ECO:0000313" key="3">
    <source>
        <dbReference type="Proteomes" id="UP001157034"/>
    </source>
</evidence>
<evidence type="ECO:0000313" key="2">
    <source>
        <dbReference type="EMBL" id="GMA96538.1"/>
    </source>
</evidence>
<accession>A0ABQ6K7D2</accession>
<feature type="region of interest" description="Disordered" evidence="1">
    <location>
        <begin position="24"/>
        <end position="44"/>
    </location>
</feature>
<organism evidence="2 3">
    <name type="scientific">Pseudolysinimonas kribbensis</name>
    <dbReference type="NCBI Taxonomy" id="433641"/>
    <lineage>
        <taxon>Bacteria</taxon>
        <taxon>Bacillati</taxon>
        <taxon>Actinomycetota</taxon>
        <taxon>Actinomycetes</taxon>
        <taxon>Micrococcales</taxon>
        <taxon>Microbacteriaceae</taxon>
        <taxon>Pseudolysinimonas</taxon>
    </lineage>
</organism>
<keyword evidence="3" id="KW-1185">Reference proteome</keyword>
<name>A0ABQ6K7D2_9MICO</name>
<dbReference type="Proteomes" id="UP001157034">
    <property type="component" value="Unassembled WGS sequence"/>
</dbReference>
<proteinExistence type="predicted"/>